<keyword evidence="3" id="KW-1185">Reference proteome</keyword>
<sequence length="1261" mass="145777">MSYIKNLTTLRRKLAGDQLSLLVGSGFSKNVSPLFLTWDELLHDLVCELYKDEIGVAFDQHCLHTPRYRRLLRQEFVRDKAKAILRAEGYLQVVSKFISIKGYAESIAGYIEERTPQIIKKHDELYLLSRGATKMLPREQLALHLEIINLPWNNIYTTNYDELLDVCIDPDIIPELQHKIMMVERELDDVDKEIILVRKALEALKNDEGAENSAAAILVDAHTRENPKRNVSQERFDLGHRLQELGTRKEEKEKQVRDLERSVNESYRVVTHAADLKLKRNRNIVKLHGSLRTKAQKESHYFEFDGDFKTQYIIAAEHYNDYPVKHEAFTQLMRLSLLQESFCLIGFSGVDPNFLAWIGWVRDILQKQAAKPEGQREYKIYLIDVNNTPDTVDKRLFYENHSIIRIPIREPEILKFIAPPGTDTDSVDPRAAIGYFLAYLSGDYDIRPIVPLKDLSAEQDRRRAWTDLHFKDSSFGFEIASIKKTVSKLEKLRGKVLLPDINHAYSRNQHEVLRYARSKWPSEPEDTPEIEQLSRLVLYALQDYFVPIREVLPQEVIDALLRQPATAPGTKQLLYRYDALTGIAVLHDGPEYEQVLYLAYTLQFDKLRSALDAWQPQGRQVLQKAGFMAVFDLGAASALLTEELENGDRINGEERLYAYEMLSHFKLTRNWHRDKKLDRITEAYEQSGFRPLRANYKYLQSEIVPKDEKITPYGKGRFSTGSSVHFITFTAQEMSSQYLGLLAELGNQMALRGVYLQSPKDFYPVFKLSFERYPFPCLYHCIQHQDTDFLKRIGQDYAASEILREQRPRLCQTLFAALKTAPVYLHDHIRYVLSELLIAVKPAFWENSFLDLWKALVLSGEAFKERDRAENAFFTTAIKHLRNRDSFVVIIRDCLEHILSGKSKIPIDYLFYLNSNAFYKHLRNKKQVGQQLHELIEVLIDELTAKVDSHLFALGNLYRLLTPEQHSKISAALQLVDYSTVRNVRVWRIILHFVKPERNLMKRIRQALLSHYALWYTGIEGTTISGGIESIDVSALTKGPENAKGITWTAGDLDLLYKKIKDSLRLIKNVGDRPLVFNSFANVLEDMIAFMRLHRHKLGGKADYAEVMQLASALFDEQREYKSLTEGLLSADSSAVIWALSEVSRALQAGQFDPQHIIIIINKALLQQQPGLEASLNYLAHWGSNTMLQKQFELFAPWYILLLEKYLDKMPDNVDVPYVQERLVMMALQLQKWGTEHAVVEEWLLKAKLSDFNNVQQLLMR</sequence>
<accession>A0ABP9FS62</accession>
<organism evidence="2 3">
    <name type="scientific">Mucilaginibacter defluvii</name>
    <dbReference type="NCBI Taxonomy" id="1196019"/>
    <lineage>
        <taxon>Bacteria</taxon>
        <taxon>Pseudomonadati</taxon>
        <taxon>Bacteroidota</taxon>
        <taxon>Sphingobacteriia</taxon>
        <taxon>Sphingobacteriales</taxon>
        <taxon>Sphingobacteriaceae</taxon>
        <taxon>Mucilaginibacter</taxon>
    </lineage>
</organism>
<feature type="coiled-coil region" evidence="1">
    <location>
        <begin position="173"/>
        <end position="207"/>
    </location>
</feature>
<evidence type="ECO:0000313" key="3">
    <source>
        <dbReference type="Proteomes" id="UP001501436"/>
    </source>
</evidence>
<evidence type="ECO:0000256" key="1">
    <source>
        <dbReference type="SAM" id="Coils"/>
    </source>
</evidence>
<evidence type="ECO:0008006" key="4">
    <source>
        <dbReference type="Google" id="ProtNLM"/>
    </source>
</evidence>
<dbReference type="RefSeq" id="WP_345330878.1">
    <property type="nucleotide sequence ID" value="NZ_BAABJI010000002.1"/>
</dbReference>
<reference evidence="3" key="1">
    <citation type="journal article" date="2019" name="Int. J. Syst. Evol. Microbiol.">
        <title>The Global Catalogue of Microorganisms (GCM) 10K type strain sequencing project: providing services to taxonomists for standard genome sequencing and annotation.</title>
        <authorList>
            <consortium name="The Broad Institute Genomics Platform"/>
            <consortium name="The Broad Institute Genome Sequencing Center for Infectious Disease"/>
            <person name="Wu L."/>
            <person name="Ma J."/>
        </authorList>
    </citation>
    <scope>NUCLEOTIDE SEQUENCE [LARGE SCALE GENOMIC DNA]</scope>
    <source>
        <strain evidence="3">JCM 18283</strain>
    </source>
</reference>
<keyword evidence="1" id="KW-0175">Coiled coil</keyword>
<protein>
    <recommendedName>
        <fullName evidence="4">SIR2-like protein</fullName>
    </recommendedName>
</protein>
<name>A0ABP9FS62_9SPHI</name>
<comment type="caution">
    <text evidence="2">The sequence shown here is derived from an EMBL/GenBank/DDBJ whole genome shotgun (WGS) entry which is preliminary data.</text>
</comment>
<proteinExistence type="predicted"/>
<dbReference type="Proteomes" id="UP001501436">
    <property type="component" value="Unassembled WGS sequence"/>
</dbReference>
<dbReference type="EMBL" id="BAABJI010000002">
    <property type="protein sequence ID" value="GAA4915159.1"/>
    <property type="molecule type" value="Genomic_DNA"/>
</dbReference>
<gene>
    <name evidence="2" type="ORF">GCM10023313_18240</name>
</gene>
<evidence type="ECO:0000313" key="2">
    <source>
        <dbReference type="EMBL" id="GAA4915159.1"/>
    </source>
</evidence>
<dbReference type="Pfam" id="PF13289">
    <property type="entry name" value="SIR2_2"/>
    <property type="match status" value="1"/>
</dbReference>
<feature type="coiled-coil region" evidence="1">
    <location>
        <begin position="242"/>
        <end position="269"/>
    </location>
</feature>